<dbReference type="GeneTree" id="ENSGT00530000066485"/>
<evidence type="ECO:0000313" key="7">
    <source>
        <dbReference type="Ensembl" id="ENSACAP00000003828.4"/>
    </source>
</evidence>
<comment type="subcellular location">
    <subcellularLocation>
        <location evidence="6">Cytoplasm</location>
        <location evidence="6">Cytosol</location>
    </subcellularLocation>
</comment>
<name>G1KCD1_ANOCA</name>
<sequence length="192" mass="21130">MLCCYYCIYEFSTKISRYIGNIDYKNGLDYPEAWISEAWISEILLYFYNTGLCCFGRSSAREAELSRGAERGSGIALETAAHAQREASPAKRVPGPPVPAAAVAAPMSCEVEVLYFARSAELAGVRTETISVPQHVTSLQLWEEIVKKHPRLAAIQDQVVFAVRQEYVLLGDQLLDLRSGDEVAIIPPISGG</sequence>
<keyword evidence="8" id="KW-1185">Reference proteome</keyword>
<dbReference type="CDD" id="cd00754">
    <property type="entry name" value="Ubl_MoaD"/>
    <property type="match status" value="1"/>
</dbReference>
<dbReference type="PANTHER" id="PTHR33359">
    <property type="entry name" value="MOLYBDOPTERIN SYNTHASE SULFUR CARRIER SUBUNIT"/>
    <property type="match status" value="1"/>
</dbReference>
<keyword evidence="3 6" id="KW-0597">Phosphoprotein</keyword>
<accession>G1KCD1</accession>
<dbReference type="PANTHER" id="PTHR33359:SF1">
    <property type="entry name" value="MOLYBDOPTERIN SYNTHASE SULFUR CARRIER SUBUNIT"/>
    <property type="match status" value="1"/>
</dbReference>
<dbReference type="InterPro" id="IPR016155">
    <property type="entry name" value="Mopterin_synth/thiamin_S_b"/>
</dbReference>
<evidence type="ECO:0000256" key="1">
    <source>
        <dbReference type="ARBA" id="ARBA00005046"/>
    </source>
</evidence>
<dbReference type="InterPro" id="IPR012675">
    <property type="entry name" value="Beta-grasp_dom_sf"/>
</dbReference>
<proteinExistence type="inferred from homology"/>
<keyword evidence="4 6" id="KW-0547">Nucleotide-binding</keyword>
<protein>
    <recommendedName>
        <fullName evidence="6">Molybdopterin synthase sulfur carrier subunit</fullName>
    </recommendedName>
    <alternativeName>
        <fullName evidence="6">Molybdenum cofactor synthesis protein 2 small subunit</fullName>
    </alternativeName>
    <alternativeName>
        <fullName evidence="6">Molybdenum cofactor synthesis protein 2A</fullName>
        <shortName evidence="6">MOCS2A</shortName>
    </alternativeName>
    <alternativeName>
        <fullName evidence="6">Sulfur carrier protein MOCS2A</fullName>
    </alternativeName>
</protein>
<dbReference type="FunFam" id="3.10.20.30:FF:000010">
    <property type="entry name" value="Molybdopterin synthase sulfur carrier subunit"/>
    <property type="match status" value="1"/>
</dbReference>
<dbReference type="HOGENOM" id="CLU_114601_4_3_1"/>
<evidence type="ECO:0000256" key="6">
    <source>
        <dbReference type="HAMAP-Rule" id="MF_03051"/>
    </source>
</evidence>
<dbReference type="AlphaFoldDB" id="G1KCD1"/>
<dbReference type="GO" id="GO:1990140">
    <property type="term" value="C:molybdopterin synthase complex"/>
    <property type="evidence" value="ECO:0007669"/>
    <property type="project" value="UniProtKB-UniRule"/>
</dbReference>
<dbReference type="GO" id="GO:0006777">
    <property type="term" value="P:Mo-molybdopterin cofactor biosynthetic process"/>
    <property type="evidence" value="ECO:0000318"/>
    <property type="project" value="GO_Central"/>
</dbReference>
<dbReference type="NCBIfam" id="TIGR01682">
    <property type="entry name" value="moaD"/>
    <property type="match status" value="1"/>
</dbReference>
<dbReference type="InterPro" id="IPR028887">
    <property type="entry name" value="MOCS2A_euk"/>
</dbReference>
<dbReference type="Bgee" id="ENSACAG00000003945">
    <property type="expression patterns" value="Expressed in ovary and 10 other cell types or tissues"/>
</dbReference>
<dbReference type="InterPro" id="IPR044672">
    <property type="entry name" value="MOCS2A"/>
</dbReference>
<keyword evidence="5 6" id="KW-0501">Molybdenum cofactor biosynthesis</keyword>
<dbReference type="eggNOG" id="KOG3474">
    <property type="taxonomic scope" value="Eukaryota"/>
</dbReference>
<dbReference type="UniPathway" id="UPA00344"/>
<reference evidence="7" key="3">
    <citation type="submission" date="2025-09" db="UniProtKB">
        <authorList>
            <consortium name="Ensembl"/>
        </authorList>
    </citation>
    <scope>IDENTIFICATION</scope>
</reference>
<evidence type="ECO:0000256" key="2">
    <source>
        <dbReference type="ARBA" id="ARBA00022490"/>
    </source>
</evidence>
<comment type="miscellaneous">
    <text evidence="6">This protein is produced by a bicistronic gene which also produces the large subunit (MOCS2B).</text>
</comment>
<reference evidence="7 8" key="1">
    <citation type="submission" date="2009-12" db="EMBL/GenBank/DDBJ databases">
        <title>The Genome Sequence of Anolis carolinensis (Green Anole Lizard).</title>
        <authorList>
            <consortium name="The Genome Sequencing Platform"/>
            <person name="Di Palma F."/>
            <person name="Alfoldi J."/>
            <person name="Heiman D."/>
            <person name="Young S."/>
            <person name="Grabherr M."/>
            <person name="Johnson J."/>
            <person name="Lander E.S."/>
            <person name="Lindblad-Toh K."/>
        </authorList>
    </citation>
    <scope>NUCLEOTIDE SEQUENCE [LARGE SCALE GENOMIC DNA]</scope>
    <source>
        <strain evidence="7 8">JBL SC #1</strain>
    </source>
</reference>
<dbReference type="Pfam" id="PF02597">
    <property type="entry name" value="ThiS"/>
    <property type="match status" value="1"/>
</dbReference>
<dbReference type="GO" id="GO:0030366">
    <property type="term" value="F:molybdopterin synthase activity"/>
    <property type="evidence" value="ECO:0007669"/>
    <property type="project" value="UniProtKB-UniRule"/>
</dbReference>
<comment type="PTM">
    <text evidence="6">C-terminal thiocarboxylation occurs in 2 steps, it is first acyl-adenylated (-COAMP) via the hesA/moeB/thiF part of MOCS3, then thiocarboxylated (-COSH) via the rhodanese domain of MOCS3.</text>
</comment>
<dbReference type="Gene3D" id="3.10.20.30">
    <property type="match status" value="1"/>
</dbReference>
<dbReference type="STRING" id="28377.ENSACAP00000003828"/>
<dbReference type="InParanoid" id="G1KCD1"/>
<evidence type="ECO:0000256" key="4">
    <source>
        <dbReference type="ARBA" id="ARBA00022741"/>
    </source>
</evidence>
<comment type="similarity">
    <text evidence="6">Belongs to the MoaD family. MOCS2A subfamily.</text>
</comment>
<dbReference type="SUPFAM" id="SSF54285">
    <property type="entry name" value="MoaD/ThiS"/>
    <property type="match status" value="1"/>
</dbReference>
<dbReference type="InterPro" id="IPR003749">
    <property type="entry name" value="ThiS/MoaD-like"/>
</dbReference>
<evidence type="ECO:0000256" key="3">
    <source>
        <dbReference type="ARBA" id="ARBA00022553"/>
    </source>
</evidence>
<comment type="function">
    <text evidence="6">Acts as a sulfur carrier required for molybdopterin biosynthesis. Component of the molybdopterin synthase complex that catalyzes the conversion of precursor Z into molybdopterin by mediating the incorporation of 2 sulfur atoms into precursor Z to generate a dithiolene group. In the complex, serves as sulfur donor by being thiocarboxylated (-COSH) at its C-terminus by MOCS3. After interaction with MOCS2B, the sulfur is then transferred to precursor Z to form molybdopterin.</text>
</comment>
<comment type="subunit">
    <text evidence="6">Heterotetramer; composed of 2 small (MOCS2A) and 2 large (MOCS2B) subunits.</text>
</comment>
<comment type="pathway">
    <text evidence="1 6">Cofactor biosynthesis; molybdopterin biosynthesis.</text>
</comment>
<evidence type="ECO:0000256" key="5">
    <source>
        <dbReference type="ARBA" id="ARBA00023150"/>
    </source>
</evidence>
<feature type="modified residue" description="Glycyl adenylate; alternate" evidence="6">
    <location>
        <position position="192"/>
    </location>
</feature>
<evidence type="ECO:0000313" key="8">
    <source>
        <dbReference type="Proteomes" id="UP000001646"/>
    </source>
</evidence>
<dbReference type="HAMAP" id="MF_03051">
    <property type="entry name" value="MOCS2A"/>
    <property type="match status" value="1"/>
</dbReference>
<keyword evidence="2 6" id="KW-0963">Cytoplasm</keyword>
<organism evidence="7 8">
    <name type="scientific">Anolis carolinensis</name>
    <name type="common">Green anole</name>
    <name type="synonym">American chameleon</name>
    <dbReference type="NCBI Taxonomy" id="28377"/>
    <lineage>
        <taxon>Eukaryota</taxon>
        <taxon>Metazoa</taxon>
        <taxon>Chordata</taxon>
        <taxon>Craniata</taxon>
        <taxon>Vertebrata</taxon>
        <taxon>Euteleostomi</taxon>
        <taxon>Lepidosauria</taxon>
        <taxon>Squamata</taxon>
        <taxon>Bifurcata</taxon>
        <taxon>Unidentata</taxon>
        <taxon>Episquamata</taxon>
        <taxon>Toxicofera</taxon>
        <taxon>Iguania</taxon>
        <taxon>Dactyloidae</taxon>
        <taxon>Anolis</taxon>
    </lineage>
</organism>
<dbReference type="Ensembl" id="ENSACAT00000003920.4">
    <property type="protein sequence ID" value="ENSACAP00000003828.4"/>
    <property type="gene ID" value="ENSACAG00000003945.4"/>
</dbReference>
<dbReference type="GO" id="GO:1990133">
    <property type="term" value="C:molybdopterin adenylyltransferase complex"/>
    <property type="evidence" value="ECO:0000318"/>
    <property type="project" value="GO_Central"/>
</dbReference>
<dbReference type="Proteomes" id="UP000001646">
    <property type="component" value="Chromosome 2"/>
</dbReference>
<dbReference type="GO" id="GO:0000166">
    <property type="term" value="F:nucleotide binding"/>
    <property type="evidence" value="ECO:0007669"/>
    <property type="project" value="UniProtKB-KW"/>
</dbReference>
<gene>
    <name evidence="6" type="primary">MOCS2</name>
</gene>
<reference evidence="7" key="2">
    <citation type="submission" date="2025-08" db="UniProtKB">
        <authorList>
            <consortium name="Ensembl"/>
        </authorList>
    </citation>
    <scope>IDENTIFICATION</scope>
</reference>
<feature type="modified residue" description="1-thioglycine; alternate" evidence="6">
    <location>
        <position position="192"/>
    </location>
</feature>